<dbReference type="EMBL" id="BARV01005870">
    <property type="protein sequence ID" value="GAI04541.1"/>
    <property type="molecule type" value="Genomic_DNA"/>
</dbReference>
<name>X1LFC7_9ZZZZ</name>
<reference evidence="1" key="1">
    <citation type="journal article" date="2014" name="Front. Microbiol.">
        <title>High frequency of phylogenetically diverse reductive dehalogenase-homologous genes in deep subseafloor sedimentary metagenomes.</title>
        <authorList>
            <person name="Kawai M."/>
            <person name="Futagami T."/>
            <person name="Toyoda A."/>
            <person name="Takaki Y."/>
            <person name="Nishi S."/>
            <person name="Hori S."/>
            <person name="Arai W."/>
            <person name="Tsubouchi T."/>
            <person name="Morono Y."/>
            <person name="Uchiyama I."/>
            <person name="Ito T."/>
            <person name="Fujiyama A."/>
            <person name="Inagaki F."/>
            <person name="Takami H."/>
        </authorList>
    </citation>
    <scope>NUCLEOTIDE SEQUENCE</scope>
    <source>
        <strain evidence="1">Expedition CK06-06</strain>
    </source>
</reference>
<gene>
    <name evidence="1" type="ORF">S06H3_11940</name>
</gene>
<evidence type="ECO:0000313" key="1">
    <source>
        <dbReference type="EMBL" id="GAI04541.1"/>
    </source>
</evidence>
<proteinExistence type="predicted"/>
<sequence>MISTFIGIKPETPRIVVADPEYKGIMFGKDNDIYYRFRHFARVMQFIGATPLSRELYVESNNILWHE</sequence>
<accession>X1LFC7</accession>
<comment type="caution">
    <text evidence="1">The sequence shown here is derived from an EMBL/GenBank/DDBJ whole genome shotgun (WGS) entry which is preliminary data.</text>
</comment>
<protein>
    <submittedName>
        <fullName evidence="1">Uncharacterized protein</fullName>
    </submittedName>
</protein>
<dbReference type="AlphaFoldDB" id="X1LFC7"/>
<organism evidence="1">
    <name type="scientific">marine sediment metagenome</name>
    <dbReference type="NCBI Taxonomy" id="412755"/>
    <lineage>
        <taxon>unclassified sequences</taxon>
        <taxon>metagenomes</taxon>
        <taxon>ecological metagenomes</taxon>
    </lineage>
</organism>